<dbReference type="Pfam" id="PF01243">
    <property type="entry name" value="PNPOx_N"/>
    <property type="match status" value="1"/>
</dbReference>
<dbReference type="EMBL" id="VTEH01000001">
    <property type="protein sequence ID" value="TYR77666.1"/>
    <property type="molecule type" value="Genomic_DNA"/>
</dbReference>
<protein>
    <recommendedName>
        <fullName evidence="1">Pyridoxamine 5'-phosphate oxidase N-terminal domain-containing protein</fullName>
    </recommendedName>
</protein>
<comment type="caution">
    <text evidence="2">The sequence shown here is derived from an EMBL/GenBank/DDBJ whole genome shotgun (WGS) entry which is preliminary data.</text>
</comment>
<dbReference type="AlphaFoldDB" id="A0A5D4KLF2"/>
<reference evidence="2 3" key="1">
    <citation type="submission" date="2019-08" db="EMBL/GenBank/DDBJ databases">
        <title>Bacillus genomes from the desert of Cuatro Cienegas, Coahuila.</title>
        <authorList>
            <person name="Olmedo-Alvarez G."/>
        </authorList>
    </citation>
    <scope>NUCLEOTIDE SEQUENCE [LARGE SCALE GENOMIC DNA]</scope>
    <source>
        <strain evidence="2 3">CH40_1T</strain>
    </source>
</reference>
<organism evidence="2 3">
    <name type="scientific">Rossellomorea vietnamensis</name>
    <dbReference type="NCBI Taxonomy" id="218284"/>
    <lineage>
        <taxon>Bacteria</taxon>
        <taxon>Bacillati</taxon>
        <taxon>Bacillota</taxon>
        <taxon>Bacilli</taxon>
        <taxon>Bacillales</taxon>
        <taxon>Bacillaceae</taxon>
        <taxon>Rossellomorea</taxon>
    </lineage>
</organism>
<dbReference type="Gene3D" id="2.30.110.10">
    <property type="entry name" value="Electron Transport, Fmn-binding Protein, Chain A"/>
    <property type="match status" value="1"/>
</dbReference>
<dbReference type="InterPro" id="IPR011576">
    <property type="entry name" value="Pyridox_Oxase_N"/>
</dbReference>
<accession>A0A5D4KLF2</accession>
<evidence type="ECO:0000259" key="1">
    <source>
        <dbReference type="Pfam" id="PF01243"/>
    </source>
</evidence>
<dbReference type="SUPFAM" id="SSF50475">
    <property type="entry name" value="FMN-binding split barrel"/>
    <property type="match status" value="1"/>
</dbReference>
<feature type="domain" description="Pyridoxamine 5'-phosphate oxidase N-terminal" evidence="1">
    <location>
        <begin position="10"/>
        <end position="92"/>
    </location>
</feature>
<dbReference type="InterPro" id="IPR012349">
    <property type="entry name" value="Split_barrel_FMN-bd"/>
</dbReference>
<gene>
    <name evidence="2" type="ORF">FZC79_02290</name>
</gene>
<proteinExistence type="predicted"/>
<sequence>MNRIETKLIPALFEELQNEKLISVSTVDHETGGPNLSAISWVYAESEESILFVVDSRSRIIKNVEGNPRVVLNIIANESSYAISGKAKMKTEKLLNVPLNLSLISLEIEEVRDVMFYGSRISVEPQYEKTYDKEAAGRLDRQVIEAMKKA</sequence>
<evidence type="ECO:0000313" key="2">
    <source>
        <dbReference type="EMBL" id="TYR77666.1"/>
    </source>
</evidence>
<dbReference type="NCBIfam" id="NF005232">
    <property type="entry name" value="PRK06733.1"/>
    <property type="match status" value="1"/>
</dbReference>
<name>A0A5D4KLF2_9BACI</name>
<dbReference type="RefSeq" id="WP_148945260.1">
    <property type="nucleotide sequence ID" value="NZ_JBNIKK010000010.1"/>
</dbReference>
<dbReference type="Proteomes" id="UP000323317">
    <property type="component" value="Unassembled WGS sequence"/>
</dbReference>
<evidence type="ECO:0000313" key="3">
    <source>
        <dbReference type="Proteomes" id="UP000323317"/>
    </source>
</evidence>